<gene>
    <name evidence="2" type="ORF">QBC35DRAFT_126726</name>
</gene>
<protein>
    <submittedName>
        <fullName evidence="2">Uncharacterized protein</fullName>
    </submittedName>
</protein>
<evidence type="ECO:0000313" key="3">
    <source>
        <dbReference type="Proteomes" id="UP001302126"/>
    </source>
</evidence>
<dbReference type="AlphaFoldDB" id="A0AAN7ALD8"/>
<accession>A0AAN7ALD8</accession>
<keyword evidence="1" id="KW-0732">Signal</keyword>
<proteinExistence type="predicted"/>
<feature type="signal peptide" evidence="1">
    <location>
        <begin position="1"/>
        <end position="21"/>
    </location>
</feature>
<dbReference type="EMBL" id="MU864372">
    <property type="protein sequence ID" value="KAK4189715.1"/>
    <property type="molecule type" value="Genomic_DNA"/>
</dbReference>
<dbReference type="Proteomes" id="UP001302126">
    <property type="component" value="Unassembled WGS sequence"/>
</dbReference>
<comment type="caution">
    <text evidence="2">The sequence shown here is derived from an EMBL/GenBank/DDBJ whole genome shotgun (WGS) entry which is preliminary data.</text>
</comment>
<organism evidence="2 3">
    <name type="scientific">Podospora australis</name>
    <dbReference type="NCBI Taxonomy" id="1536484"/>
    <lineage>
        <taxon>Eukaryota</taxon>
        <taxon>Fungi</taxon>
        <taxon>Dikarya</taxon>
        <taxon>Ascomycota</taxon>
        <taxon>Pezizomycotina</taxon>
        <taxon>Sordariomycetes</taxon>
        <taxon>Sordariomycetidae</taxon>
        <taxon>Sordariales</taxon>
        <taxon>Podosporaceae</taxon>
        <taxon>Podospora</taxon>
    </lineage>
</organism>
<sequence length="85" mass="9492">MNKLFTVITTFFGSLFSIVSYQVVRNANPNAVVLKKGSRDDVVVMLPVAGRQNGGVCTRCVCMYASLHVHSLMRIYSVGLVLWRR</sequence>
<keyword evidence="3" id="KW-1185">Reference proteome</keyword>
<name>A0AAN7ALD8_9PEZI</name>
<feature type="chain" id="PRO_5042954136" evidence="1">
    <location>
        <begin position="22"/>
        <end position="85"/>
    </location>
</feature>
<evidence type="ECO:0000256" key="1">
    <source>
        <dbReference type="SAM" id="SignalP"/>
    </source>
</evidence>
<reference evidence="2" key="2">
    <citation type="submission" date="2023-05" db="EMBL/GenBank/DDBJ databases">
        <authorList>
            <consortium name="Lawrence Berkeley National Laboratory"/>
            <person name="Steindorff A."/>
            <person name="Hensen N."/>
            <person name="Bonometti L."/>
            <person name="Westerberg I."/>
            <person name="Brannstrom I.O."/>
            <person name="Guillou S."/>
            <person name="Cros-Aarteil S."/>
            <person name="Calhoun S."/>
            <person name="Haridas S."/>
            <person name="Kuo A."/>
            <person name="Mondo S."/>
            <person name="Pangilinan J."/>
            <person name="Riley R."/>
            <person name="Labutti K."/>
            <person name="Andreopoulos B."/>
            <person name="Lipzen A."/>
            <person name="Chen C."/>
            <person name="Yanf M."/>
            <person name="Daum C."/>
            <person name="Ng V."/>
            <person name="Clum A."/>
            <person name="Ohm R."/>
            <person name="Martin F."/>
            <person name="Silar P."/>
            <person name="Natvig D."/>
            <person name="Lalanne C."/>
            <person name="Gautier V."/>
            <person name="Ament-Velasquez S.L."/>
            <person name="Kruys A."/>
            <person name="Hutchinson M.I."/>
            <person name="Powell A.J."/>
            <person name="Barry K."/>
            <person name="Miller A.N."/>
            <person name="Grigoriev I.V."/>
            <person name="Debuchy R."/>
            <person name="Gladieux P."/>
            <person name="Thoren M.H."/>
            <person name="Johannesson H."/>
        </authorList>
    </citation>
    <scope>NUCLEOTIDE SEQUENCE</scope>
    <source>
        <strain evidence="2">PSN309</strain>
    </source>
</reference>
<reference evidence="2" key="1">
    <citation type="journal article" date="2023" name="Mol. Phylogenet. Evol.">
        <title>Genome-scale phylogeny and comparative genomics of the fungal order Sordariales.</title>
        <authorList>
            <person name="Hensen N."/>
            <person name="Bonometti L."/>
            <person name="Westerberg I."/>
            <person name="Brannstrom I.O."/>
            <person name="Guillou S."/>
            <person name="Cros-Aarteil S."/>
            <person name="Calhoun S."/>
            <person name="Haridas S."/>
            <person name="Kuo A."/>
            <person name="Mondo S."/>
            <person name="Pangilinan J."/>
            <person name="Riley R."/>
            <person name="LaButti K."/>
            <person name="Andreopoulos B."/>
            <person name="Lipzen A."/>
            <person name="Chen C."/>
            <person name="Yan M."/>
            <person name="Daum C."/>
            <person name="Ng V."/>
            <person name="Clum A."/>
            <person name="Steindorff A."/>
            <person name="Ohm R.A."/>
            <person name="Martin F."/>
            <person name="Silar P."/>
            <person name="Natvig D.O."/>
            <person name="Lalanne C."/>
            <person name="Gautier V."/>
            <person name="Ament-Velasquez S.L."/>
            <person name="Kruys A."/>
            <person name="Hutchinson M.I."/>
            <person name="Powell A.J."/>
            <person name="Barry K."/>
            <person name="Miller A.N."/>
            <person name="Grigoriev I.V."/>
            <person name="Debuchy R."/>
            <person name="Gladieux P."/>
            <person name="Hiltunen Thoren M."/>
            <person name="Johannesson H."/>
        </authorList>
    </citation>
    <scope>NUCLEOTIDE SEQUENCE</scope>
    <source>
        <strain evidence="2">PSN309</strain>
    </source>
</reference>
<evidence type="ECO:0000313" key="2">
    <source>
        <dbReference type="EMBL" id="KAK4189715.1"/>
    </source>
</evidence>